<organism evidence="1 2">
    <name type="scientific">Coffea arabica</name>
    <name type="common">Arabian coffee</name>
    <dbReference type="NCBI Taxonomy" id="13443"/>
    <lineage>
        <taxon>Eukaryota</taxon>
        <taxon>Viridiplantae</taxon>
        <taxon>Streptophyta</taxon>
        <taxon>Embryophyta</taxon>
        <taxon>Tracheophyta</taxon>
        <taxon>Spermatophyta</taxon>
        <taxon>Magnoliopsida</taxon>
        <taxon>eudicotyledons</taxon>
        <taxon>Gunneridae</taxon>
        <taxon>Pentapetalae</taxon>
        <taxon>asterids</taxon>
        <taxon>lamiids</taxon>
        <taxon>Gentianales</taxon>
        <taxon>Rubiaceae</taxon>
        <taxon>Ixoroideae</taxon>
        <taxon>Gardenieae complex</taxon>
        <taxon>Bertiereae - Coffeeae clade</taxon>
        <taxon>Coffeeae</taxon>
        <taxon>Coffea</taxon>
    </lineage>
</organism>
<sequence>MEALLICYHPGKANKVADAFSRKSRVLREPATKDQMKNFEVDSTAQMLAALVVAPTSIDRIKETQHSDDEFAKIKEKLRVESFDGFELKDDESLRKEGKLCVPRDERLKHELLKETHSSRFSIHPGGAKMYQELKRNY</sequence>
<reference evidence="2" key="1">
    <citation type="submission" date="2025-08" db="UniProtKB">
        <authorList>
            <consortium name="RefSeq"/>
        </authorList>
    </citation>
    <scope>IDENTIFICATION</scope>
    <source>
        <tissue evidence="2">Leaves</tissue>
    </source>
</reference>
<gene>
    <name evidence="2" type="primary">LOC140015950</name>
</gene>
<proteinExistence type="predicted"/>
<keyword evidence="1" id="KW-1185">Reference proteome</keyword>
<evidence type="ECO:0000313" key="2">
    <source>
        <dbReference type="RefSeq" id="XP_071924886.1"/>
    </source>
</evidence>
<protein>
    <submittedName>
        <fullName evidence="2">Uncharacterized protein</fullName>
    </submittedName>
</protein>
<name>A0ABM4VZC0_COFAR</name>
<evidence type="ECO:0000313" key="1">
    <source>
        <dbReference type="Proteomes" id="UP001652660"/>
    </source>
</evidence>
<dbReference type="GeneID" id="140015950"/>
<dbReference type="Proteomes" id="UP001652660">
    <property type="component" value="Chromosome 10c"/>
</dbReference>
<dbReference type="RefSeq" id="XP_071924886.1">
    <property type="nucleotide sequence ID" value="XM_072068785.1"/>
</dbReference>
<accession>A0ABM4VZC0</accession>
<dbReference type="Gene3D" id="1.10.340.70">
    <property type="match status" value="1"/>
</dbReference>